<evidence type="ECO:0000313" key="4">
    <source>
        <dbReference type="EMBL" id="KAH0464266.1"/>
    </source>
</evidence>
<evidence type="ECO:0000259" key="3">
    <source>
        <dbReference type="Pfam" id="PF23559"/>
    </source>
</evidence>
<dbReference type="Pfam" id="PF23559">
    <property type="entry name" value="WHD_DRP"/>
    <property type="match status" value="1"/>
</dbReference>
<reference evidence="4 5" key="1">
    <citation type="journal article" date="2021" name="Hortic Res">
        <title>Chromosome-scale assembly of the Dendrobium chrysotoxum genome enhances the understanding of orchid evolution.</title>
        <authorList>
            <person name="Zhang Y."/>
            <person name="Zhang G.Q."/>
            <person name="Zhang D."/>
            <person name="Liu X.D."/>
            <person name="Xu X.Y."/>
            <person name="Sun W.H."/>
            <person name="Yu X."/>
            <person name="Zhu X."/>
            <person name="Wang Z.W."/>
            <person name="Zhao X."/>
            <person name="Zhong W.Y."/>
            <person name="Chen H."/>
            <person name="Yin W.L."/>
            <person name="Huang T."/>
            <person name="Niu S.C."/>
            <person name="Liu Z.J."/>
        </authorList>
    </citation>
    <scope>NUCLEOTIDE SEQUENCE [LARGE SCALE GENOMIC DNA]</scope>
    <source>
        <strain evidence="4">Lindl</strain>
    </source>
</reference>
<evidence type="ECO:0008006" key="6">
    <source>
        <dbReference type="Google" id="ProtNLM"/>
    </source>
</evidence>
<evidence type="ECO:0000256" key="1">
    <source>
        <dbReference type="ARBA" id="ARBA00022821"/>
    </source>
</evidence>
<dbReference type="InterPro" id="IPR027417">
    <property type="entry name" value="P-loop_NTPase"/>
</dbReference>
<dbReference type="Proteomes" id="UP000775213">
    <property type="component" value="Unassembled WGS sequence"/>
</dbReference>
<dbReference type="PANTHER" id="PTHR36766">
    <property type="entry name" value="PLANT BROAD-SPECTRUM MILDEW RESISTANCE PROTEIN RPW8"/>
    <property type="match status" value="1"/>
</dbReference>
<keyword evidence="1" id="KW-0611">Plant defense</keyword>
<dbReference type="AlphaFoldDB" id="A0AAV7H5A5"/>
<dbReference type="Pfam" id="PF00931">
    <property type="entry name" value="NB-ARC"/>
    <property type="match status" value="1"/>
</dbReference>
<sequence>MSKSNCDNYWLREQSNEEHQIIANVMDLYRNISLLSIVGHGGIRKTTLLQRVYEDETTEEFDLNTWRDSKKKGGALGSPLAAKVIGGVLKDNLDERHWREVLENNLLGQNPINSILKLSFILPPCIRGEALKDIGGRYFDVLVRKSLFDKTRHQHITYYIMHDLLHELAQFVSAQESFRAACDEEFLSF</sequence>
<accession>A0AAV7H5A5</accession>
<feature type="domain" description="NB-ARC" evidence="2">
    <location>
        <begin position="25"/>
        <end position="67"/>
    </location>
</feature>
<keyword evidence="5" id="KW-1185">Reference proteome</keyword>
<evidence type="ECO:0000313" key="5">
    <source>
        <dbReference type="Proteomes" id="UP000775213"/>
    </source>
</evidence>
<protein>
    <recommendedName>
        <fullName evidence="6">NB-ARC domain-containing protein</fullName>
    </recommendedName>
</protein>
<comment type="caution">
    <text evidence="4">The sequence shown here is derived from an EMBL/GenBank/DDBJ whole genome shotgun (WGS) entry which is preliminary data.</text>
</comment>
<name>A0AAV7H5A5_DENCH</name>
<evidence type="ECO:0000259" key="2">
    <source>
        <dbReference type="Pfam" id="PF00931"/>
    </source>
</evidence>
<proteinExistence type="predicted"/>
<gene>
    <name evidence="4" type="ORF">IEQ34_007052</name>
</gene>
<dbReference type="InterPro" id="IPR002182">
    <property type="entry name" value="NB-ARC"/>
</dbReference>
<dbReference type="EMBL" id="JAGFBR010000007">
    <property type="protein sequence ID" value="KAH0464266.1"/>
    <property type="molecule type" value="Genomic_DNA"/>
</dbReference>
<dbReference type="InterPro" id="IPR058922">
    <property type="entry name" value="WHD_DRP"/>
</dbReference>
<feature type="domain" description="Disease resistance protein winged helix" evidence="3">
    <location>
        <begin position="124"/>
        <end position="169"/>
    </location>
</feature>
<dbReference type="Gene3D" id="3.40.50.300">
    <property type="entry name" value="P-loop containing nucleotide triphosphate hydrolases"/>
    <property type="match status" value="1"/>
</dbReference>
<dbReference type="PANTHER" id="PTHR36766:SF70">
    <property type="entry name" value="DISEASE RESISTANCE PROTEIN RGA4"/>
    <property type="match status" value="1"/>
</dbReference>
<organism evidence="4 5">
    <name type="scientific">Dendrobium chrysotoxum</name>
    <name type="common">Orchid</name>
    <dbReference type="NCBI Taxonomy" id="161865"/>
    <lineage>
        <taxon>Eukaryota</taxon>
        <taxon>Viridiplantae</taxon>
        <taxon>Streptophyta</taxon>
        <taxon>Embryophyta</taxon>
        <taxon>Tracheophyta</taxon>
        <taxon>Spermatophyta</taxon>
        <taxon>Magnoliopsida</taxon>
        <taxon>Liliopsida</taxon>
        <taxon>Asparagales</taxon>
        <taxon>Orchidaceae</taxon>
        <taxon>Epidendroideae</taxon>
        <taxon>Malaxideae</taxon>
        <taxon>Dendrobiinae</taxon>
        <taxon>Dendrobium</taxon>
    </lineage>
</organism>